<accession>C3XAI0</accession>
<reference evidence="2 3" key="1">
    <citation type="submission" date="2009-02" db="EMBL/GenBank/DDBJ databases">
        <title>The Genome Sequence of Oxalobacter formigenes OXCC13.</title>
        <authorList>
            <consortium name="The Broad Institute Genome Sequencing Platform"/>
            <person name="Ward D."/>
            <person name="Young S.K."/>
            <person name="Kodira C.D."/>
            <person name="Zeng Q."/>
            <person name="Koehrsen M."/>
            <person name="Alvarado L."/>
            <person name="Berlin A."/>
            <person name="Borenstein D."/>
            <person name="Chen Z."/>
            <person name="Engels R."/>
            <person name="Freedman E."/>
            <person name="Gellesch M."/>
            <person name="Goldberg J."/>
            <person name="Griggs A."/>
            <person name="Gujja S."/>
            <person name="Heiman D."/>
            <person name="Hepburn T."/>
            <person name="Howarth C."/>
            <person name="Jen D."/>
            <person name="Larson L."/>
            <person name="Lewis B."/>
            <person name="Mehta T."/>
            <person name="Park D."/>
            <person name="Pearson M."/>
            <person name="Roberts A."/>
            <person name="Saif S."/>
            <person name="Shea T."/>
            <person name="Shenoy N."/>
            <person name="Sisk P."/>
            <person name="Stolte C."/>
            <person name="Sykes S."/>
            <person name="Walk T."/>
            <person name="White J."/>
            <person name="Yandava C."/>
            <person name="Allison M.J."/>
            <person name="Lander E."/>
            <person name="Nusbaum C."/>
            <person name="Galagan J."/>
            <person name="Birren B."/>
        </authorList>
    </citation>
    <scope>NUCLEOTIDE SEQUENCE [LARGE SCALE GENOMIC DNA]</scope>
    <source>
        <strain evidence="2 3">OXCC13</strain>
    </source>
</reference>
<evidence type="ECO:0000313" key="3">
    <source>
        <dbReference type="Proteomes" id="UP000005089"/>
    </source>
</evidence>
<dbReference type="InterPro" id="IPR005583">
    <property type="entry name" value="YaaA"/>
</dbReference>
<dbReference type="RefSeq" id="WP_005881196.1">
    <property type="nucleotide sequence ID" value="NZ_CP019430.1"/>
</dbReference>
<proteinExistence type="inferred from homology"/>
<name>C3XAI0_OXAFO</name>
<organism evidence="2 3">
    <name type="scientific">Oxalobacter formigenes OXCC13</name>
    <dbReference type="NCBI Taxonomy" id="556269"/>
    <lineage>
        <taxon>Bacteria</taxon>
        <taxon>Pseudomonadati</taxon>
        <taxon>Pseudomonadota</taxon>
        <taxon>Betaproteobacteria</taxon>
        <taxon>Burkholderiales</taxon>
        <taxon>Oxalobacteraceae</taxon>
        <taxon>Oxalobacter</taxon>
    </lineage>
</organism>
<evidence type="ECO:0000313" key="2">
    <source>
        <dbReference type="EMBL" id="EEO30206.1"/>
    </source>
</evidence>
<dbReference type="GeneID" id="77134782"/>
<dbReference type="HOGENOM" id="CLU_061989_0_0_4"/>
<dbReference type="STRING" id="847.BRW83_0893"/>
<dbReference type="Proteomes" id="UP000005089">
    <property type="component" value="Unassembled WGS sequence"/>
</dbReference>
<dbReference type="GO" id="GO:0005829">
    <property type="term" value="C:cytosol"/>
    <property type="evidence" value="ECO:0007669"/>
    <property type="project" value="TreeGrafter"/>
</dbReference>
<sequence>MLIILSPSKRKKFSDKIITDPFLKKYLTRPEWISKAGKIADMMRSYSPSELADVLKVSDAIAIKEAGYFEEWNVNAVQPETQPAVLSYDGDVYRAMDARNMTEKEWAWLNNHLRILSALYGISKPFDLIQPYRIEFHSTKVRPDNMSLYDYWQKTVMQSINGDLEKMDDPVLVNLASEEFSKAVDVNKLKGKMITPVFQEMRPGGAKVIGLYAKKARGLMTRYAAENGINVAEDLKAFDVDDYAFNEKASTDSVWIFRR</sequence>
<evidence type="ECO:0000256" key="1">
    <source>
        <dbReference type="HAMAP-Rule" id="MF_00652"/>
    </source>
</evidence>
<protein>
    <recommendedName>
        <fullName evidence="1">UPF0246 protein OFBG_01234</fullName>
    </recommendedName>
</protein>
<dbReference type="PANTHER" id="PTHR30283:SF4">
    <property type="entry name" value="PEROXIDE STRESS RESISTANCE PROTEIN YAAA"/>
    <property type="match status" value="1"/>
</dbReference>
<dbReference type="OrthoDB" id="9777133at2"/>
<dbReference type="PANTHER" id="PTHR30283">
    <property type="entry name" value="PEROXIDE STRESS RESPONSE PROTEIN YAAA"/>
    <property type="match status" value="1"/>
</dbReference>
<dbReference type="Pfam" id="PF03883">
    <property type="entry name" value="H2O2_YaaD"/>
    <property type="match status" value="1"/>
</dbReference>
<dbReference type="EMBL" id="GG658170">
    <property type="protein sequence ID" value="EEO30206.1"/>
    <property type="molecule type" value="Genomic_DNA"/>
</dbReference>
<dbReference type="eggNOG" id="COG3022">
    <property type="taxonomic scope" value="Bacteria"/>
</dbReference>
<keyword evidence="3" id="KW-1185">Reference proteome</keyword>
<dbReference type="AlphaFoldDB" id="C3XAI0"/>
<comment type="similarity">
    <text evidence="1">Belongs to the UPF0246 family.</text>
</comment>
<gene>
    <name evidence="2" type="ORF">OFBG_01234</name>
</gene>
<dbReference type="GO" id="GO:0033194">
    <property type="term" value="P:response to hydroperoxide"/>
    <property type="evidence" value="ECO:0007669"/>
    <property type="project" value="TreeGrafter"/>
</dbReference>
<dbReference type="HAMAP" id="MF_00652">
    <property type="entry name" value="UPF0246"/>
    <property type="match status" value="1"/>
</dbReference>